<dbReference type="CDD" id="cd09008">
    <property type="entry name" value="MTAN"/>
    <property type="match status" value="1"/>
</dbReference>
<dbReference type="Pfam" id="PF01048">
    <property type="entry name" value="PNP_UDP_1"/>
    <property type="match status" value="1"/>
</dbReference>
<keyword evidence="3" id="KW-0028">Amino-acid biosynthesis</keyword>
<name>A0A1H0YDJ8_9LACT</name>
<dbReference type="UniPathway" id="UPA00904">
    <property type="reaction ID" value="UER00871"/>
</dbReference>
<dbReference type="PANTHER" id="PTHR46832">
    <property type="entry name" value="5'-METHYLTHIOADENOSINE/S-ADENOSYLHOMOCYSTEINE NUCLEOSIDASE"/>
    <property type="match status" value="1"/>
</dbReference>
<dbReference type="InterPro" id="IPR000845">
    <property type="entry name" value="Nucleoside_phosphorylase_d"/>
</dbReference>
<dbReference type="RefSeq" id="WP_089975498.1">
    <property type="nucleotide sequence ID" value="NZ_CP084916.1"/>
</dbReference>
<dbReference type="GO" id="GO:0009164">
    <property type="term" value="P:nucleoside catabolic process"/>
    <property type="evidence" value="ECO:0007669"/>
    <property type="project" value="InterPro"/>
</dbReference>
<evidence type="ECO:0000259" key="6">
    <source>
        <dbReference type="Pfam" id="PF01048"/>
    </source>
</evidence>
<dbReference type="InterPro" id="IPR035994">
    <property type="entry name" value="Nucleoside_phosphorylase_sf"/>
</dbReference>
<comment type="pathway">
    <text evidence="1">Amino-acid biosynthesis; L-methionine biosynthesis via salvage pathway; S-methyl-5-thio-alpha-D-ribose 1-phosphate from S-methyl-5'-thioadenosine (hydrolase route): step 1/2.</text>
</comment>
<proteinExistence type="predicted"/>
<evidence type="ECO:0000256" key="4">
    <source>
        <dbReference type="ARBA" id="ARBA00022801"/>
    </source>
</evidence>
<dbReference type="GO" id="GO:0019509">
    <property type="term" value="P:L-methionine salvage from methylthioadenosine"/>
    <property type="evidence" value="ECO:0007669"/>
    <property type="project" value="UniProtKB-UniPathway"/>
</dbReference>
<keyword evidence="5" id="KW-0486">Methionine biosynthesis</keyword>
<evidence type="ECO:0000256" key="5">
    <source>
        <dbReference type="ARBA" id="ARBA00023167"/>
    </source>
</evidence>
<keyword evidence="8" id="KW-1185">Reference proteome</keyword>
<dbReference type="Gene3D" id="3.40.50.1580">
    <property type="entry name" value="Nucleoside phosphorylase domain"/>
    <property type="match status" value="1"/>
</dbReference>
<feature type="domain" description="Nucleoside phosphorylase" evidence="6">
    <location>
        <begin position="2"/>
        <end position="222"/>
    </location>
</feature>
<dbReference type="GO" id="GO:0019284">
    <property type="term" value="P:L-methionine salvage from S-adenosylmethionine"/>
    <property type="evidence" value="ECO:0007669"/>
    <property type="project" value="TreeGrafter"/>
</dbReference>
<dbReference type="NCBIfam" id="NF004079">
    <property type="entry name" value="PRK05584.1"/>
    <property type="match status" value="1"/>
</dbReference>
<keyword evidence="4" id="KW-0378">Hydrolase</keyword>
<protein>
    <recommendedName>
        <fullName evidence="2">adenosylhomocysteine nucleosidase</fullName>
        <ecNumber evidence="2">3.2.2.9</ecNumber>
    </recommendedName>
</protein>
<dbReference type="Proteomes" id="UP000199481">
    <property type="component" value="Unassembled WGS sequence"/>
</dbReference>
<evidence type="ECO:0000256" key="3">
    <source>
        <dbReference type="ARBA" id="ARBA00022605"/>
    </source>
</evidence>
<dbReference type="AlphaFoldDB" id="A0A1H0YDJ8"/>
<dbReference type="InterPro" id="IPR010049">
    <property type="entry name" value="MTA_SAH_Nsdase"/>
</dbReference>
<dbReference type="GO" id="GO:0008782">
    <property type="term" value="F:adenosylhomocysteine nucleosidase activity"/>
    <property type="evidence" value="ECO:0007669"/>
    <property type="project" value="UniProtKB-EC"/>
</dbReference>
<dbReference type="GO" id="GO:0008930">
    <property type="term" value="F:methylthioadenosine nucleosidase activity"/>
    <property type="evidence" value="ECO:0007669"/>
    <property type="project" value="InterPro"/>
</dbReference>
<accession>A0A1H0YDJ8</accession>
<dbReference type="OrthoDB" id="9792278at2"/>
<organism evidence="7 8">
    <name type="scientific">Carnobacterium viridans</name>
    <dbReference type="NCBI Taxonomy" id="174587"/>
    <lineage>
        <taxon>Bacteria</taxon>
        <taxon>Bacillati</taxon>
        <taxon>Bacillota</taxon>
        <taxon>Bacilli</taxon>
        <taxon>Lactobacillales</taxon>
        <taxon>Carnobacteriaceae</taxon>
        <taxon>Carnobacterium</taxon>
    </lineage>
</organism>
<evidence type="ECO:0000256" key="1">
    <source>
        <dbReference type="ARBA" id="ARBA00004945"/>
    </source>
</evidence>
<evidence type="ECO:0000313" key="8">
    <source>
        <dbReference type="Proteomes" id="UP000199481"/>
    </source>
</evidence>
<dbReference type="NCBIfam" id="TIGR01704">
    <property type="entry name" value="MTA_SAH-Nsdase"/>
    <property type="match status" value="1"/>
</dbReference>
<dbReference type="GO" id="GO:0005829">
    <property type="term" value="C:cytosol"/>
    <property type="evidence" value="ECO:0007669"/>
    <property type="project" value="TreeGrafter"/>
</dbReference>
<dbReference type="PANTHER" id="PTHR46832:SF1">
    <property type="entry name" value="5'-METHYLTHIOADENOSINE_S-ADENOSYLHOMOCYSTEINE NUCLEOSIDASE"/>
    <property type="match status" value="1"/>
</dbReference>
<dbReference type="EMBL" id="FNJW01000008">
    <property type="protein sequence ID" value="SDQ13315.1"/>
    <property type="molecule type" value="Genomic_DNA"/>
</dbReference>
<dbReference type="SUPFAM" id="SSF53167">
    <property type="entry name" value="Purine and uridine phosphorylases"/>
    <property type="match status" value="1"/>
</dbReference>
<reference evidence="8" key="1">
    <citation type="submission" date="2016-10" db="EMBL/GenBank/DDBJ databases">
        <authorList>
            <person name="Varghese N."/>
            <person name="Submissions S."/>
        </authorList>
    </citation>
    <scope>NUCLEOTIDE SEQUENCE [LARGE SCALE GENOMIC DNA]</scope>
    <source>
        <strain evidence="8">MPL-11</strain>
    </source>
</reference>
<sequence length="225" mass="24646">MKIGIIVAMEEELAPLLEQLNTELVDSRKKIEVRNGSYKQHELIIVRCGIGKVNASIGASILLENYQVDLFINYGVVGSLSDTLTIGDVLYVDNFTYHDADATIFGYVKGQIPQMPASYSADVSKYVIDVETAYKVKIGHLITSDSFYADDHKIKEVKQHFPEAVILDMEAAAIAQTISYRDYELLSIKSISDSAGASADEAFNDNLALSAKNVTDAVLKTLASL</sequence>
<evidence type="ECO:0000256" key="2">
    <source>
        <dbReference type="ARBA" id="ARBA00011974"/>
    </source>
</evidence>
<evidence type="ECO:0000313" key="7">
    <source>
        <dbReference type="EMBL" id="SDQ13315.1"/>
    </source>
</evidence>
<dbReference type="EC" id="3.2.2.9" evidence="2"/>
<gene>
    <name evidence="7" type="ORF">SAMN04487752_0888</name>
</gene>